<feature type="compositionally biased region" description="Polar residues" evidence="1">
    <location>
        <begin position="8"/>
        <end position="21"/>
    </location>
</feature>
<dbReference type="AlphaFoldDB" id="D2VYK6"/>
<dbReference type="InParanoid" id="D2VYK6"/>
<reference evidence="2 3" key="1">
    <citation type="journal article" date="2010" name="Cell">
        <title>The genome of Naegleria gruberi illuminates early eukaryotic versatility.</title>
        <authorList>
            <person name="Fritz-Laylin L.K."/>
            <person name="Prochnik S.E."/>
            <person name="Ginger M.L."/>
            <person name="Dacks J.B."/>
            <person name="Carpenter M.L."/>
            <person name="Field M.C."/>
            <person name="Kuo A."/>
            <person name="Paredez A."/>
            <person name="Chapman J."/>
            <person name="Pham J."/>
            <person name="Shu S."/>
            <person name="Neupane R."/>
            <person name="Cipriano M."/>
            <person name="Mancuso J."/>
            <person name="Tu H."/>
            <person name="Salamov A."/>
            <person name="Lindquist E."/>
            <person name="Shapiro H."/>
            <person name="Lucas S."/>
            <person name="Grigoriev I.V."/>
            <person name="Cande W.Z."/>
            <person name="Fulton C."/>
            <person name="Rokhsar D.S."/>
            <person name="Dawson S.C."/>
        </authorList>
    </citation>
    <scope>NUCLEOTIDE SEQUENCE [LARGE SCALE GENOMIC DNA]</scope>
    <source>
        <strain evidence="2 3">NEG-M</strain>
    </source>
</reference>
<dbReference type="Proteomes" id="UP000006671">
    <property type="component" value="Unassembled WGS sequence"/>
</dbReference>
<feature type="region of interest" description="Disordered" evidence="1">
    <location>
        <begin position="1"/>
        <end position="23"/>
    </location>
</feature>
<protein>
    <submittedName>
        <fullName evidence="2">Predicted protein</fullName>
    </submittedName>
</protein>
<evidence type="ECO:0000313" key="2">
    <source>
        <dbReference type="EMBL" id="EFC38130.1"/>
    </source>
</evidence>
<dbReference type="VEuPathDB" id="AmoebaDB:NAEGRDRAFT_53283"/>
<dbReference type="GeneID" id="8857969"/>
<feature type="region of interest" description="Disordered" evidence="1">
    <location>
        <begin position="128"/>
        <end position="152"/>
    </location>
</feature>
<organism evidence="3">
    <name type="scientific">Naegleria gruberi</name>
    <name type="common">Amoeba</name>
    <dbReference type="NCBI Taxonomy" id="5762"/>
    <lineage>
        <taxon>Eukaryota</taxon>
        <taxon>Discoba</taxon>
        <taxon>Heterolobosea</taxon>
        <taxon>Tetramitia</taxon>
        <taxon>Eutetramitia</taxon>
        <taxon>Vahlkampfiidae</taxon>
        <taxon>Naegleria</taxon>
    </lineage>
</organism>
<accession>D2VYK6</accession>
<dbReference type="RefSeq" id="XP_002670874.1">
    <property type="nucleotide sequence ID" value="XM_002670828.1"/>
</dbReference>
<evidence type="ECO:0000256" key="1">
    <source>
        <dbReference type="SAM" id="MobiDB-lite"/>
    </source>
</evidence>
<keyword evidence="3" id="KW-1185">Reference proteome</keyword>
<name>D2VYK6_NAEGR</name>
<dbReference type="EMBL" id="GG738911">
    <property type="protein sequence ID" value="EFC38130.1"/>
    <property type="molecule type" value="Genomic_DNA"/>
</dbReference>
<evidence type="ECO:0000313" key="3">
    <source>
        <dbReference type="Proteomes" id="UP000006671"/>
    </source>
</evidence>
<gene>
    <name evidence="2" type="ORF">NAEGRDRAFT_53283</name>
</gene>
<dbReference type="KEGG" id="ngr:NAEGRDRAFT_53283"/>
<proteinExistence type="predicted"/>
<sequence>MLTRRKQLQASNISKQESTAQCDDAIEISDGDEEDQEEVGGFILVGQYVPREELLKDAVLDDIDFVHGLDLDFEMRSEGEESDLNITISSQNEEIDGDDHFGIQTSNCTENRLRRMIGKPVKYWENERPLPIDTKKKKQSSHERKRKLDMSVEEPRRRKLFIQQLTSVKLHTLNSSRMVMMLMKILMEILMRILKILHNFQSKETRSSTK</sequence>